<dbReference type="CDD" id="cd06173">
    <property type="entry name" value="MFS_MefA_like"/>
    <property type="match status" value="1"/>
</dbReference>
<evidence type="ECO:0000256" key="6">
    <source>
        <dbReference type="ARBA" id="ARBA00023136"/>
    </source>
</evidence>
<evidence type="ECO:0000313" key="10">
    <source>
        <dbReference type="Proteomes" id="UP000199001"/>
    </source>
</evidence>
<evidence type="ECO:0000259" key="8">
    <source>
        <dbReference type="PROSITE" id="PS50850"/>
    </source>
</evidence>
<evidence type="ECO:0000256" key="4">
    <source>
        <dbReference type="ARBA" id="ARBA00022692"/>
    </source>
</evidence>
<gene>
    <name evidence="9" type="ORF">GA0070606_0384</name>
</gene>
<dbReference type="InterPro" id="IPR020846">
    <property type="entry name" value="MFS_dom"/>
</dbReference>
<dbReference type="OrthoDB" id="145388at2"/>
<dbReference type="STRING" id="47855.GA0070606_0384"/>
<feature type="transmembrane region" description="Helical" evidence="7">
    <location>
        <begin position="43"/>
        <end position="63"/>
    </location>
</feature>
<feature type="transmembrane region" description="Helical" evidence="7">
    <location>
        <begin position="303"/>
        <end position="323"/>
    </location>
</feature>
<dbReference type="GO" id="GO:0022857">
    <property type="term" value="F:transmembrane transporter activity"/>
    <property type="evidence" value="ECO:0007669"/>
    <property type="project" value="InterPro"/>
</dbReference>
<evidence type="ECO:0000313" key="9">
    <source>
        <dbReference type="EMBL" id="SCL44642.1"/>
    </source>
</evidence>
<feature type="transmembrane region" description="Helical" evidence="7">
    <location>
        <begin position="344"/>
        <end position="366"/>
    </location>
</feature>
<feature type="transmembrane region" description="Helical" evidence="7">
    <location>
        <begin position="83"/>
        <end position="107"/>
    </location>
</feature>
<dbReference type="InterPro" id="IPR036259">
    <property type="entry name" value="MFS_trans_sf"/>
</dbReference>
<protein>
    <submittedName>
        <fullName evidence="9">Transmembrane secretion effector</fullName>
    </submittedName>
</protein>
<keyword evidence="2" id="KW-0813">Transport</keyword>
<name>A0A1C6TS54_9ACTN</name>
<dbReference type="Gene3D" id="1.20.1250.20">
    <property type="entry name" value="MFS general substrate transporter like domains"/>
    <property type="match status" value="1"/>
</dbReference>
<dbReference type="PROSITE" id="PS50850">
    <property type="entry name" value="MFS"/>
    <property type="match status" value="1"/>
</dbReference>
<keyword evidence="4 7" id="KW-0812">Transmembrane</keyword>
<feature type="domain" description="Major facilitator superfamily (MFS) profile" evidence="8">
    <location>
        <begin position="215"/>
        <end position="408"/>
    </location>
</feature>
<dbReference type="PANTHER" id="PTHR23513:SF6">
    <property type="entry name" value="MAJOR FACILITATOR SUPERFAMILY ASSOCIATED DOMAIN-CONTAINING PROTEIN"/>
    <property type="match status" value="1"/>
</dbReference>
<dbReference type="AlphaFoldDB" id="A0A1C6TS54"/>
<feature type="transmembrane region" description="Helical" evidence="7">
    <location>
        <begin position="252"/>
        <end position="269"/>
    </location>
</feature>
<comment type="subcellular location">
    <subcellularLocation>
        <location evidence="1">Cell membrane</location>
        <topology evidence="1">Multi-pass membrane protein</topology>
    </subcellularLocation>
</comment>
<dbReference type="EMBL" id="FMHZ01000002">
    <property type="protein sequence ID" value="SCL44642.1"/>
    <property type="molecule type" value="Genomic_DNA"/>
</dbReference>
<accession>A0A1C6TS54</accession>
<dbReference type="InterPro" id="IPR010290">
    <property type="entry name" value="TM_effector"/>
</dbReference>
<evidence type="ECO:0000256" key="3">
    <source>
        <dbReference type="ARBA" id="ARBA00022475"/>
    </source>
</evidence>
<proteinExistence type="predicted"/>
<feature type="transmembrane region" description="Helical" evidence="7">
    <location>
        <begin position="220"/>
        <end position="240"/>
    </location>
</feature>
<feature type="transmembrane region" description="Helical" evidence="7">
    <location>
        <begin position="372"/>
        <end position="389"/>
    </location>
</feature>
<evidence type="ECO:0000256" key="7">
    <source>
        <dbReference type="SAM" id="Phobius"/>
    </source>
</evidence>
<keyword evidence="10" id="KW-1185">Reference proteome</keyword>
<reference evidence="10" key="1">
    <citation type="submission" date="2016-06" db="EMBL/GenBank/DDBJ databases">
        <authorList>
            <person name="Varghese N."/>
            <person name="Submissions Spin"/>
        </authorList>
    </citation>
    <scope>NUCLEOTIDE SEQUENCE [LARGE SCALE GENOMIC DNA]</scope>
    <source>
        <strain evidence="10">DSM 43903</strain>
    </source>
</reference>
<dbReference type="RefSeq" id="WP_141721511.1">
    <property type="nucleotide sequence ID" value="NZ_FMHZ01000002.1"/>
</dbReference>
<feature type="transmembrane region" description="Helical" evidence="7">
    <location>
        <begin position="156"/>
        <end position="180"/>
    </location>
</feature>
<sequence length="408" mass="41684">MRRSPATTLLAAGASASLGDGIRYAAFPLLAVHVTTNPVSVGAVSAALSTAHLLFGFHVGAAVDRFDRVRLLRYMQLSRVAVVLVLVVAVLAGQASLPLLLAAAFLLGAAELAADTAVQSLTPVLVQDAGLERLNAGLTASQSIGEDFAGPAAGGLLFSLSPAAPFAVIAAAMGGSWGLLTRLRLPPREAPPPRPRRSLTAEAREGFLYLIHHPSLRSQALWAAAMNLSVAAASATLVLYVVQELRLSDSTYGWLLTGAGVGGLAGAAASPWTIRVLGRLGTMIAASLVAGVVTLGIAFTTSVWLIAVFQFLAGFSGVSFSVVGRSLRQSITPDALMGRVTSAYRLIGFGALPLGALAGGAVAHWLSLGTPFLLAGGLMIVSTLTLGLLTRRAQAAAATTPEAAQRGA</sequence>
<feature type="transmembrane region" description="Helical" evidence="7">
    <location>
        <begin position="276"/>
        <end position="297"/>
    </location>
</feature>
<organism evidence="9 10">
    <name type="scientific">Micromonospora citrea</name>
    <dbReference type="NCBI Taxonomy" id="47855"/>
    <lineage>
        <taxon>Bacteria</taxon>
        <taxon>Bacillati</taxon>
        <taxon>Actinomycetota</taxon>
        <taxon>Actinomycetes</taxon>
        <taxon>Micromonosporales</taxon>
        <taxon>Micromonosporaceae</taxon>
        <taxon>Micromonospora</taxon>
    </lineage>
</organism>
<dbReference type="Pfam" id="PF05977">
    <property type="entry name" value="MFS_3"/>
    <property type="match status" value="1"/>
</dbReference>
<dbReference type="Proteomes" id="UP000199001">
    <property type="component" value="Unassembled WGS sequence"/>
</dbReference>
<evidence type="ECO:0000256" key="5">
    <source>
        <dbReference type="ARBA" id="ARBA00022989"/>
    </source>
</evidence>
<dbReference type="PANTHER" id="PTHR23513">
    <property type="entry name" value="INTEGRAL MEMBRANE EFFLUX PROTEIN-RELATED"/>
    <property type="match status" value="1"/>
</dbReference>
<dbReference type="SUPFAM" id="SSF103473">
    <property type="entry name" value="MFS general substrate transporter"/>
    <property type="match status" value="1"/>
</dbReference>
<keyword evidence="5 7" id="KW-1133">Transmembrane helix</keyword>
<dbReference type="GO" id="GO:0005886">
    <property type="term" value="C:plasma membrane"/>
    <property type="evidence" value="ECO:0007669"/>
    <property type="project" value="UniProtKB-SubCell"/>
</dbReference>
<keyword evidence="6 7" id="KW-0472">Membrane</keyword>
<keyword evidence="3" id="KW-1003">Cell membrane</keyword>
<evidence type="ECO:0000256" key="2">
    <source>
        <dbReference type="ARBA" id="ARBA00022448"/>
    </source>
</evidence>
<evidence type="ECO:0000256" key="1">
    <source>
        <dbReference type="ARBA" id="ARBA00004651"/>
    </source>
</evidence>